<keyword evidence="7" id="KW-0325">Glycoprotein</keyword>
<dbReference type="SUPFAM" id="SSF48726">
    <property type="entry name" value="Immunoglobulin"/>
    <property type="match status" value="2"/>
</dbReference>
<evidence type="ECO:0000256" key="8">
    <source>
        <dbReference type="SAM" id="Phobius"/>
    </source>
</evidence>
<dbReference type="GO" id="GO:0009617">
    <property type="term" value="P:response to bacterium"/>
    <property type="evidence" value="ECO:0007669"/>
    <property type="project" value="TreeGrafter"/>
</dbReference>
<evidence type="ECO:0000256" key="6">
    <source>
        <dbReference type="ARBA" id="ARBA00023157"/>
    </source>
</evidence>
<dbReference type="SMART" id="SM00406">
    <property type="entry name" value="IGv"/>
    <property type="match status" value="2"/>
</dbReference>
<keyword evidence="3" id="KW-0732">Signal</keyword>
<dbReference type="InterPro" id="IPR036179">
    <property type="entry name" value="Ig-like_dom_sf"/>
</dbReference>
<dbReference type="Ensembl" id="ENSPNAT00000037810.2">
    <property type="protein sequence ID" value="ENSPNAP00000033227.2"/>
    <property type="gene ID" value="ENSPNAG00000003162.2"/>
</dbReference>
<protein>
    <recommendedName>
        <fullName evidence="9">Ig-like domain-containing protein</fullName>
    </recommendedName>
</protein>
<dbReference type="SMART" id="SM00409">
    <property type="entry name" value="IG"/>
    <property type="match status" value="2"/>
</dbReference>
<dbReference type="AlphaFoldDB" id="A0A3B4E9I4"/>
<keyword evidence="2" id="KW-1003">Cell membrane</keyword>
<feature type="domain" description="Ig-like" evidence="9">
    <location>
        <begin position="162"/>
        <end position="271"/>
    </location>
</feature>
<feature type="transmembrane region" description="Helical" evidence="8">
    <location>
        <begin position="276"/>
        <end position="296"/>
    </location>
</feature>
<dbReference type="PROSITE" id="PS50835">
    <property type="entry name" value="IG_LIKE"/>
    <property type="match status" value="2"/>
</dbReference>
<comment type="subcellular location">
    <subcellularLocation>
        <location evidence="1">Cell membrane</location>
    </subcellularLocation>
</comment>
<evidence type="ECO:0000313" key="11">
    <source>
        <dbReference type="Proteomes" id="UP001501920"/>
    </source>
</evidence>
<feature type="domain" description="Ig-like" evidence="9">
    <location>
        <begin position="26"/>
        <end position="111"/>
    </location>
</feature>
<name>A0A3B4E9I4_PYGNA</name>
<dbReference type="Pfam" id="PF07686">
    <property type="entry name" value="V-set"/>
    <property type="match status" value="2"/>
</dbReference>
<evidence type="ECO:0000313" key="10">
    <source>
        <dbReference type="Ensembl" id="ENSPNAP00000033227.2"/>
    </source>
</evidence>
<dbReference type="GeneTree" id="ENSGT01030000234530"/>
<evidence type="ECO:0000256" key="5">
    <source>
        <dbReference type="ARBA" id="ARBA00023136"/>
    </source>
</evidence>
<dbReference type="InterPro" id="IPR007110">
    <property type="entry name" value="Ig-like_dom"/>
</dbReference>
<evidence type="ECO:0000256" key="7">
    <source>
        <dbReference type="ARBA" id="ARBA00023180"/>
    </source>
</evidence>
<evidence type="ECO:0000256" key="2">
    <source>
        <dbReference type="ARBA" id="ARBA00022475"/>
    </source>
</evidence>
<keyword evidence="6" id="KW-1015">Disulfide bond</keyword>
<dbReference type="GO" id="GO:0005886">
    <property type="term" value="C:plasma membrane"/>
    <property type="evidence" value="ECO:0007669"/>
    <property type="project" value="UniProtKB-SubCell"/>
</dbReference>
<accession>A0A3B4E9I4</accession>
<dbReference type="InterPro" id="IPR013106">
    <property type="entry name" value="Ig_V-set"/>
</dbReference>
<keyword evidence="11" id="KW-1185">Reference proteome</keyword>
<dbReference type="InterPro" id="IPR003599">
    <property type="entry name" value="Ig_sub"/>
</dbReference>
<proteinExistence type="predicted"/>
<keyword evidence="4" id="KW-0391">Immunity</keyword>
<keyword evidence="8" id="KW-0812">Transmembrane</keyword>
<dbReference type="PANTHER" id="PTHR19433:SF111">
    <property type="entry name" value="T CELL RECEPTOR ALPHA VARIABLE 4"/>
    <property type="match status" value="1"/>
</dbReference>
<keyword evidence="8" id="KW-1133">Transmembrane helix</keyword>
<organism evidence="10 11">
    <name type="scientific">Pygocentrus nattereri</name>
    <name type="common">Red-bellied piranha</name>
    <dbReference type="NCBI Taxonomy" id="42514"/>
    <lineage>
        <taxon>Eukaryota</taxon>
        <taxon>Metazoa</taxon>
        <taxon>Chordata</taxon>
        <taxon>Craniata</taxon>
        <taxon>Vertebrata</taxon>
        <taxon>Euteleostomi</taxon>
        <taxon>Actinopterygii</taxon>
        <taxon>Neopterygii</taxon>
        <taxon>Teleostei</taxon>
        <taxon>Ostariophysi</taxon>
        <taxon>Characiformes</taxon>
        <taxon>Characoidei</taxon>
        <taxon>Pygocentrus</taxon>
    </lineage>
</organism>
<evidence type="ECO:0000256" key="1">
    <source>
        <dbReference type="ARBA" id="ARBA00004236"/>
    </source>
</evidence>
<reference evidence="10" key="3">
    <citation type="submission" date="2025-09" db="UniProtKB">
        <authorList>
            <consortium name="Ensembl"/>
        </authorList>
    </citation>
    <scope>IDENTIFICATION</scope>
</reference>
<keyword evidence="5 8" id="KW-0472">Membrane</keyword>
<dbReference type="STRING" id="42514.ENSPNAP00000033227"/>
<evidence type="ECO:0000256" key="3">
    <source>
        <dbReference type="ARBA" id="ARBA00022729"/>
    </source>
</evidence>
<reference evidence="10 11" key="1">
    <citation type="submission" date="2020-10" db="EMBL/GenBank/DDBJ databases">
        <title>Pygocentrus nattereri (red-bellied piranha) genome, fPygNat1, primary haplotype.</title>
        <authorList>
            <person name="Myers G."/>
            <person name="Meyer A."/>
            <person name="Karagic N."/>
            <person name="Pippel M."/>
            <person name="Winkler S."/>
            <person name="Tracey A."/>
            <person name="Wood J."/>
            <person name="Formenti G."/>
            <person name="Howe K."/>
            <person name="Fedrigo O."/>
            <person name="Jarvis E.D."/>
        </authorList>
    </citation>
    <scope>NUCLEOTIDE SEQUENCE [LARGE SCALE GENOMIC DNA]</scope>
</reference>
<dbReference type="GO" id="GO:0002376">
    <property type="term" value="P:immune system process"/>
    <property type="evidence" value="ECO:0007669"/>
    <property type="project" value="UniProtKB-KW"/>
</dbReference>
<evidence type="ECO:0000259" key="9">
    <source>
        <dbReference type="PROSITE" id="PS50835"/>
    </source>
</evidence>
<reference evidence="10" key="2">
    <citation type="submission" date="2025-08" db="UniProtKB">
        <authorList>
            <consortium name="Ensembl"/>
        </authorList>
    </citation>
    <scope>IDENTIFICATION</scope>
</reference>
<sequence>SDVKWFTVYDTALRWSVQRNEQFISVKTGENATLSCKVEKSDTHVKVWYKQQLWQKPKEVVSKLDQKPPVIKNGSKFSVNEDFSLTIKETSEDDEGMYFCGKTDGKTFTFSNIITSLLYSPGHPQVNISVLQTPVRGSVSPGESVTLQCTVLSEIRAADLRSDISVLQTSVRGSVSPGESVTLQCTVMSEIRAADVQVLWFRAAAGQSFPEIIYTHQNSSSRQCEINSSTSCSLYEFSKNILDQRHTGTYYCAVAVCGKIIFGNGTSVELSKSFCALLGTCVADMIILSIFYLHLVSVQRQMTTEQNSENLHYAAIHIKEKKAKSARVKREQPKDIVYSQVRSSKAAAHRSHH</sequence>
<dbReference type="InterPro" id="IPR052051">
    <property type="entry name" value="TCR_complex_component"/>
</dbReference>
<dbReference type="Proteomes" id="UP001501920">
    <property type="component" value="Chromosome 8"/>
</dbReference>
<dbReference type="PANTHER" id="PTHR19433">
    <property type="entry name" value="T-CELL RECEPTOR ALPHA CHAIN V REGION-RELATED"/>
    <property type="match status" value="1"/>
</dbReference>
<dbReference type="CDD" id="cd00099">
    <property type="entry name" value="IgV"/>
    <property type="match status" value="2"/>
</dbReference>
<evidence type="ECO:0000256" key="4">
    <source>
        <dbReference type="ARBA" id="ARBA00022859"/>
    </source>
</evidence>
<dbReference type="InterPro" id="IPR013783">
    <property type="entry name" value="Ig-like_fold"/>
</dbReference>
<dbReference type="Gene3D" id="2.60.40.10">
    <property type="entry name" value="Immunoglobulins"/>
    <property type="match status" value="2"/>
</dbReference>